<dbReference type="InterPro" id="IPR001810">
    <property type="entry name" value="F-box_dom"/>
</dbReference>
<dbReference type="SUPFAM" id="SSF81383">
    <property type="entry name" value="F-box domain"/>
    <property type="match status" value="1"/>
</dbReference>
<organism evidence="2">
    <name type="scientific">Lepeophtheirus salmonis</name>
    <name type="common">Salmon louse</name>
    <name type="synonym">Caligus salmonis</name>
    <dbReference type="NCBI Taxonomy" id="72036"/>
    <lineage>
        <taxon>Eukaryota</taxon>
        <taxon>Metazoa</taxon>
        <taxon>Ecdysozoa</taxon>
        <taxon>Arthropoda</taxon>
        <taxon>Crustacea</taxon>
        <taxon>Multicrustacea</taxon>
        <taxon>Hexanauplia</taxon>
        <taxon>Copepoda</taxon>
        <taxon>Siphonostomatoida</taxon>
        <taxon>Caligidae</taxon>
        <taxon>Lepeophtheirus</taxon>
    </lineage>
</organism>
<dbReference type="SUPFAM" id="SSF50998">
    <property type="entry name" value="Quinoprotein alcohol dehydrogenase-like"/>
    <property type="match status" value="1"/>
</dbReference>
<dbReference type="PROSITE" id="PS50181">
    <property type="entry name" value="FBOX"/>
    <property type="match status" value="1"/>
</dbReference>
<dbReference type="InterPro" id="IPR036047">
    <property type="entry name" value="F-box-like_dom_sf"/>
</dbReference>
<evidence type="ECO:0000313" key="2">
    <source>
        <dbReference type="EMBL" id="CDW42455.1"/>
    </source>
</evidence>
<sequence length="551" mass="63429">MWLEALPPELLDYISSYLDLRSAVNLSSVDFRLRQHFSTSCSFWKRVALSHYCLYDRGSLLYHPEDEGAHKYKKACCRFNLLQENFDKGLYTAWRFNLDPSRDYLIPLNDGHEALRGYDEELKTRYDMSETFFSLDWNGDYAVMIVCYQNISEIFVWKTRSPSPTFFYAAVKYDVQITCKNFAIYERYLVITRSQSRSILSSYDMENGMKLVGDACDPTIKKDSSCSSGTEEFVEILNGGKIVTFSFRNAAAPIVYVINIYDLTILHKYTIDPGFTRDFTFLYHVEHRPYYRNGVALNFPSKYPVNGMYEPIYEFAQNNSNRPPHFYLASIREDGIRLYPGGGISCFGMDITEDGHILALINRLDSERSEGIGCVALYRRDSDTRYDEIEKKGCPYILHDFRGKAPFLLKGSYLNRQMDDWTGDHQIKLCHERNLAVVMTNSSKKIISFTYDRLASSSPKFNVLYEIDYTEFQLNDIFNTLTLAVSRNVLALADNATIVLRDVQTGRPLNVLQLPEHATSASASEDDFGLGFLLINDSDILAHYFCPHVFP</sequence>
<dbReference type="EMBL" id="HACA01025094">
    <property type="protein sequence ID" value="CDW42455.1"/>
    <property type="molecule type" value="Transcribed_RNA"/>
</dbReference>
<proteinExistence type="predicted"/>
<evidence type="ECO:0000259" key="1">
    <source>
        <dbReference type="PROSITE" id="PS50181"/>
    </source>
</evidence>
<accession>A0A0K2UWK5</accession>
<protein>
    <recommendedName>
        <fullName evidence="1">F-box domain-containing protein</fullName>
    </recommendedName>
</protein>
<feature type="domain" description="F-box" evidence="1">
    <location>
        <begin position="1"/>
        <end position="47"/>
    </location>
</feature>
<reference evidence="2" key="1">
    <citation type="submission" date="2014-05" db="EMBL/GenBank/DDBJ databases">
        <authorList>
            <person name="Chronopoulou M."/>
        </authorList>
    </citation>
    <scope>NUCLEOTIDE SEQUENCE</scope>
    <source>
        <tissue evidence="2">Whole organism</tissue>
    </source>
</reference>
<dbReference type="AlphaFoldDB" id="A0A0K2UWK5"/>
<name>A0A0K2UWK5_LEPSM</name>
<dbReference type="InterPro" id="IPR011047">
    <property type="entry name" value="Quinoprotein_ADH-like_sf"/>
</dbReference>
<feature type="non-terminal residue" evidence="2">
    <location>
        <position position="551"/>
    </location>
</feature>